<evidence type="ECO:0000313" key="1">
    <source>
        <dbReference type="EMBL" id="KIC92689.1"/>
    </source>
</evidence>
<sequence length="129" mass="15167">MIAQVINIPNKSEKHFSEKYPKAANVNWKNNVTDYSASFDQDNLKHKAHYHMDGVWDYTETFLTEDKFPADVKSALTKSRYSEWKILSADLVENNKGEKMYRYELKKGIEKKYIFFDKDGKEVKSKSTI</sequence>
<dbReference type="STRING" id="1349421.OI18_21445"/>
<dbReference type="Proteomes" id="UP000031408">
    <property type="component" value="Unassembled WGS sequence"/>
</dbReference>
<name>A0A0C1IQD9_9BACT</name>
<accession>A0A0C1IQD9</accession>
<dbReference type="SUPFAM" id="SSF160574">
    <property type="entry name" value="BT0923-like"/>
    <property type="match status" value="1"/>
</dbReference>
<proteinExistence type="predicted"/>
<dbReference type="AlphaFoldDB" id="A0A0C1IQD9"/>
<reference evidence="1 2" key="1">
    <citation type="submission" date="2014-11" db="EMBL/GenBank/DDBJ databases">
        <title>Genome sequence of Flavihumibacter solisilvae 3-3.</title>
        <authorList>
            <person name="Zhou G."/>
            <person name="Li M."/>
            <person name="Wang G."/>
        </authorList>
    </citation>
    <scope>NUCLEOTIDE SEQUENCE [LARGE SCALE GENOMIC DNA]</scope>
    <source>
        <strain evidence="1 2">3-3</strain>
    </source>
</reference>
<organism evidence="1 2">
    <name type="scientific">Flavihumibacter solisilvae</name>
    <dbReference type="NCBI Taxonomy" id="1349421"/>
    <lineage>
        <taxon>Bacteria</taxon>
        <taxon>Pseudomonadati</taxon>
        <taxon>Bacteroidota</taxon>
        <taxon>Chitinophagia</taxon>
        <taxon>Chitinophagales</taxon>
        <taxon>Chitinophagaceae</taxon>
        <taxon>Flavihumibacter</taxon>
    </lineage>
</organism>
<dbReference type="Gene3D" id="3.10.450.360">
    <property type="match status" value="1"/>
</dbReference>
<dbReference type="EMBL" id="JSVC01000032">
    <property type="protein sequence ID" value="KIC92689.1"/>
    <property type="molecule type" value="Genomic_DNA"/>
</dbReference>
<protein>
    <submittedName>
        <fullName evidence="1">Uncharacterized protein</fullName>
    </submittedName>
</protein>
<keyword evidence="2" id="KW-1185">Reference proteome</keyword>
<evidence type="ECO:0000313" key="2">
    <source>
        <dbReference type="Proteomes" id="UP000031408"/>
    </source>
</evidence>
<gene>
    <name evidence="1" type="ORF">OI18_21445</name>
</gene>
<comment type="caution">
    <text evidence="1">The sequence shown here is derived from an EMBL/GenBank/DDBJ whole genome shotgun (WGS) entry which is preliminary data.</text>
</comment>